<dbReference type="AlphaFoldDB" id="A0A0F9MSF8"/>
<evidence type="ECO:0000256" key="1">
    <source>
        <dbReference type="SAM" id="Phobius"/>
    </source>
</evidence>
<accession>A0A0F9MSF8</accession>
<sequence>MTLTEATNYMAQVYIEEGRLTERRWRKIKRESLIMSILLILVIITPALLILISFLGGNQ</sequence>
<reference evidence="2" key="1">
    <citation type="journal article" date="2015" name="Nature">
        <title>Complex archaea that bridge the gap between prokaryotes and eukaryotes.</title>
        <authorList>
            <person name="Spang A."/>
            <person name="Saw J.H."/>
            <person name="Jorgensen S.L."/>
            <person name="Zaremba-Niedzwiedzka K."/>
            <person name="Martijn J."/>
            <person name="Lind A.E."/>
            <person name="van Eijk R."/>
            <person name="Schleper C."/>
            <person name="Guy L."/>
            <person name="Ettema T.J."/>
        </authorList>
    </citation>
    <scope>NUCLEOTIDE SEQUENCE</scope>
</reference>
<comment type="caution">
    <text evidence="2">The sequence shown here is derived from an EMBL/GenBank/DDBJ whole genome shotgun (WGS) entry which is preliminary data.</text>
</comment>
<gene>
    <name evidence="2" type="ORF">LCGC14_1423180</name>
</gene>
<feature type="transmembrane region" description="Helical" evidence="1">
    <location>
        <begin position="33"/>
        <end position="56"/>
    </location>
</feature>
<evidence type="ECO:0000313" key="2">
    <source>
        <dbReference type="EMBL" id="KKM72167.1"/>
    </source>
</evidence>
<keyword evidence="1" id="KW-1133">Transmembrane helix</keyword>
<name>A0A0F9MSF8_9ZZZZ</name>
<protein>
    <submittedName>
        <fullName evidence="2">Uncharacterized protein</fullName>
    </submittedName>
</protein>
<dbReference type="EMBL" id="LAZR01009518">
    <property type="protein sequence ID" value="KKM72167.1"/>
    <property type="molecule type" value="Genomic_DNA"/>
</dbReference>
<keyword evidence="1" id="KW-0472">Membrane</keyword>
<organism evidence="2">
    <name type="scientific">marine sediment metagenome</name>
    <dbReference type="NCBI Taxonomy" id="412755"/>
    <lineage>
        <taxon>unclassified sequences</taxon>
        <taxon>metagenomes</taxon>
        <taxon>ecological metagenomes</taxon>
    </lineage>
</organism>
<keyword evidence="1" id="KW-0812">Transmembrane</keyword>
<proteinExistence type="predicted"/>